<dbReference type="InterPro" id="IPR036236">
    <property type="entry name" value="Znf_C2H2_sf"/>
</dbReference>
<dbReference type="InterPro" id="IPR050888">
    <property type="entry name" value="ZnF_C2H2-type_TF"/>
</dbReference>
<reference evidence="9 10" key="1">
    <citation type="submission" date="2024-08" db="EMBL/GenBank/DDBJ databases">
        <authorList>
            <person name="Cucini C."/>
            <person name="Frati F."/>
        </authorList>
    </citation>
    <scope>NUCLEOTIDE SEQUENCE [LARGE SCALE GENOMIC DNA]</scope>
</reference>
<evidence type="ECO:0000256" key="1">
    <source>
        <dbReference type="ARBA" id="ARBA00004123"/>
    </source>
</evidence>
<accession>A0ABP1RJS1</accession>
<keyword evidence="4 7" id="KW-0863">Zinc-finger</keyword>
<dbReference type="InterPro" id="IPR013087">
    <property type="entry name" value="Znf_C2H2_type"/>
</dbReference>
<keyword evidence="2" id="KW-0479">Metal-binding</keyword>
<dbReference type="Pfam" id="PF00096">
    <property type="entry name" value="zf-C2H2"/>
    <property type="match status" value="2"/>
</dbReference>
<organism evidence="9 10">
    <name type="scientific">Orchesella dallaii</name>
    <dbReference type="NCBI Taxonomy" id="48710"/>
    <lineage>
        <taxon>Eukaryota</taxon>
        <taxon>Metazoa</taxon>
        <taxon>Ecdysozoa</taxon>
        <taxon>Arthropoda</taxon>
        <taxon>Hexapoda</taxon>
        <taxon>Collembola</taxon>
        <taxon>Entomobryomorpha</taxon>
        <taxon>Entomobryoidea</taxon>
        <taxon>Orchesellidae</taxon>
        <taxon>Orchesellinae</taxon>
        <taxon>Orchesella</taxon>
    </lineage>
</organism>
<proteinExistence type="predicted"/>
<dbReference type="Proteomes" id="UP001642540">
    <property type="component" value="Unassembled WGS sequence"/>
</dbReference>
<evidence type="ECO:0000259" key="8">
    <source>
        <dbReference type="PROSITE" id="PS50157"/>
    </source>
</evidence>
<comment type="subcellular location">
    <subcellularLocation>
        <location evidence="1">Nucleus</location>
    </subcellularLocation>
</comment>
<sequence length="186" mass="21631">MLPPPDIPTQPYESEQLQLMGVSLLRSARRLVKCMSFKKINKKGKENGNEKLAWRCIYCGVHISERSITPLLPPFIRHKIPADVRSKVRTIMKHREQNQEKLQGAIRQKQHDGRYHCGMCEKTFKTSYGRTKHLKIHEESRACAACKKEFTTAESLRRHQKRKSCKAMEKYIPCQHCGKEFPRANG</sequence>
<evidence type="ECO:0000256" key="6">
    <source>
        <dbReference type="ARBA" id="ARBA00023242"/>
    </source>
</evidence>
<evidence type="ECO:0000313" key="10">
    <source>
        <dbReference type="Proteomes" id="UP001642540"/>
    </source>
</evidence>
<comment type="caution">
    <text evidence="9">The sequence shown here is derived from an EMBL/GenBank/DDBJ whole genome shotgun (WGS) entry which is preliminary data.</text>
</comment>
<protein>
    <recommendedName>
        <fullName evidence="8">C2H2-type domain-containing protein</fullName>
    </recommendedName>
</protein>
<keyword evidence="10" id="KW-1185">Reference proteome</keyword>
<dbReference type="PANTHER" id="PTHR24406">
    <property type="entry name" value="TRANSCRIPTIONAL REPRESSOR CTCFL-RELATED"/>
    <property type="match status" value="1"/>
</dbReference>
<feature type="domain" description="C2H2-type" evidence="8">
    <location>
        <begin position="115"/>
        <end position="142"/>
    </location>
</feature>
<evidence type="ECO:0000256" key="5">
    <source>
        <dbReference type="ARBA" id="ARBA00022833"/>
    </source>
</evidence>
<gene>
    <name evidence="9" type="ORF">ODALV1_LOCUS22969</name>
</gene>
<dbReference type="PROSITE" id="PS50157">
    <property type="entry name" value="ZINC_FINGER_C2H2_2"/>
    <property type="match status" value="2"/>
</dbReference>
<evidence type="ECO:0000256" key="7">
    <source>
        <dbReference type="PROSITE-ProRule" id="PRU00042"/>
    </source>
</evidence>
<dbReference type="PROSITE" id="PS00028">
    <property type="entry name" value="ZINC_FINGER_C2H2_1"/>
    <property type="match status" value="1"/>
</dbReference>
<dbReference type="EMBL" id="CAXLJM020000076">
    <property type="protein sequence ID" value="CAL8129206.1"/>
    <property type="molecule type" value="Genomic_DNA"/>
</dbReference>
<evidence type="ECO:0000256" key="2">
    <source>
        <dbReference type="ARBA" id="ARBA00022723"/>
    </source>
</evidence>
<name>A0ABP1RJS1_9HEXA</name>
<dbReference type="Gene3D" id="3.30.160.60">
    <property type="entry name" value="Classic Zinc Finger"/>
    <property type="match status" value="1"/>
</dbReference>
<keyword evidence="6" id="KW-0539">Nucleus</keyword>
<dbReference type="SUPFAM" id="SSF57667">
    <property type="entry name" value="beta-beta-alpha zinc fingers"/>
    <property type="match status" value="1"/>
</dbReference>
<evidence type="ECO:0000313" key="9">
    <source>
        <dbReference type="EMBL" id="CAL8129206.1"/>
    </source>
</evidence>
<evidence type="ECO:0000256" key="3">
    <source>
        <dbReference type="ARBA" id="ARBA00022737"/>
    </source>
</evidence>
<keyword evidence="3" id="KW-0677">Repeat</keyword>
<feature type="domain" description="C2H2-type" evidence="8">
    <location>
        <begin position="141"/>
        <end position="171"/>
    </location>
</feature>
<evidence type="ECO:0000256" key="4">
    <source>
        <dbReference type="ARBA" id="ARBA00022771"/>
    </source>
</evidence>
<keyword evidence="5" id="KW-0862">Zinc</keyword>
<dbReference type="SMART" id="SM00355">
    <property type="entry name" value="ZnF_C2H2"/>
    <property type="match status" value="2"/>
</dbReference>